<dbReference type="AlphaFoldDB" id="A0A6A6L9D2"/>
<dbReference type="EMBL" id="JAAGAX010000012">
    <property type="protein sequence ID" value="KAF2297187.1"/>
    <property type="molecule type" value="Genomic_DNA"/>
</dbReference>
<keyword evidence="3" id="KW-1185">Reference proteome</keyword>
<sequence length="240" mass="26672">MGQNISSPPLHAIINGVPSQFSAVKGSTPDNVERDMPVNTMGKGMAVNIKGRGLIVPLKGRGSSVSMRRRGSSVSIRGRVTKQYVDDSKNETYDPMHRKKKYTNPSQGMYGDPFKDTDGEDQNLGWPFIGLDGCHLKGPYGAIFFSIVVLDGEYEVHERPCKFVASLEKRTCGCGWWNIIGLPCKDSARAIGFIRGNIEEYYDDYYCIACYLRVYAGALHLVPQKDIELDDVYPPMLPPP</sequence>
<protein>
    <recommendedName>
        <fullName evidence="4">Zinc finger PMZ-type domain-containing protein</fullName>
    </recommendedName>
</protein>
<evidence type="ECO:0000256" key="1">
    <source>
        <dbReference type="SAM" id="MobiDB-lite"/>
    </source>
</evidence>
<evidence type="ECO:0000313" key="2">
    <source>
        <dbReference type="EMBL" id="KAF2297187.1"/>
    </source>
</evidence>
<proteinExistence type="predicted"/>
<feature type="region of interest" description="Disordered" evidence="1">
    <location>
        <begin position="90"/>
        <end position="110"/>
    </location>
</feature>
<accession>A0A6A6L9D2</accession>
<evidence type="ECO:0008006" key="4">
    <source>
        <dbReference type="Google" id="ProtNLM"/>
    </source>
</evidence>
<gene>
    <name evidence="2" type="ORF">GH714_019075</name>
</gene>
<dbReference type="Proteomes" id="UP000467840">
    <property type="component" value="Chromosome 18"/>
</dbReference>
<name>A0A6A6L9D2_HEVBR</name>
<comment type="caution">
    <text evidence="2">The sequence shown here is derived from an EMBL/GenBank/DDBJ whole genome shotgun (WGS) entry which is preliminary data.</text>
</comment>
<reference evidence="2 3" key="1">
    <citation type="journal article" date="2020" name="Mol. Plant">
        <title>The Chromosome-Based Rubber Tree Genome Provides New Insights into Spurge Genome Evolution and Rubber Biosynthesis.</title>
        <authorList>
            <person name="Liu J."/>
            <person name="Shi C."/>
            <person name="Shi C.C."/>
            <person name="Li W."/>
            <person name="Zhang Q.J."/>
            <person name="Zhang Y."/>
            <person name="Li K."/>
            <person name="Lu H.F."/>
            <person name="Shi C."/>
            <person name="Zhu S.T."/>
            <person name="Xiao Z.Y."/>
            <person name="Nan H."/>
            <person name="Yue Y."/>
            <person name="Zhu X.G."/>
            <person name="Wu Y."/>
            <person name="Hong X.N."/>
            <person name="Fan G.Y."/>
            <person name="Tong Y."/>
            <person name="Zhang D."/>
            <person name="Mao C.L."/>
            <person name="Liu Y.L."/>
            <person name="Hao S.J."/>
            <person name="Liu W.Q."/>
            <person name="Lv M.Q."/>
            <person name="Zhang H.B."/>
            <person name="Liu Y."/>
            <person name="Hu-Tang G.R."/>
            <person name="Wang J.P."/>
            <person name="Wang J.H."/>
            <person name="Sun Y.H."/>
            <person name="Ni S.B."/>
            <person name="Chen W.B."/>
            <person name="Zhang X.C."/>
            <person name="Jiao Y.N."/>
            <person name="Eichler E.E."/>
            <person name="Li G.H."/>
            <person name="Liu X."/>
            <person name="Gao L.Z."/>
        </authorList>
    </citation>
    <scope>NUCLEOTIDE SEQUENCE [LARGE SCALE GENOMIC DNA]</scope>
    <source>
        <strain evidence="3">cv. GT1</strain>
        <tissue evidence="2">Leaf</tissue>
    </source>
</reference>
<evidence type="ECO:0000313" key="3">
    <source>
        <dbReference type="Proteomes" id="UP000467840"/>
    </source>
</evidence>
<organism evidence="2 3">
    <name type="scientific">Hevea brasiliensis</name>
    <name type="common">Para rubber tree</name>
    <name type="synonym">Siphonia brasiliensis</name>
    <dbReference type="NCBI Taxonomy" id="3981"/>
    <lineage>
        <taxon>Eukaryota</taxon>
        <taxon>Viridiplantae</taxon>
        <taxon>Streptophyta</taxon>
        <taxon>Embryophyta</taxon>
        <taxon>Tracheophyta</taxon>
        <taxon>Spermatophyta</taxon>
        <taxon>Magnoliopsida</taxon>
        <taxon>eudicotyledons</taxon>
        <taxon>Gunneridae</taxon>
        <taxon>Pentapetalae</taxon>
        <taxon>rosids</taxon>
        <taxon>fabids</taxon>
        <taxon>Malpighiales</taxon>
        <taxon>Euphorbiaceae</taxon>
        <taxon>Crotonoideae</taxon>
        <taxon>Micrandreae</taxon>
        <taxon>Hevea</taxon>
    </lineage>
</organism>